<evidence type="ECO:0000256" key="4">
    <source>
        <dbReference type="RuleBase" id="RU362029"/>
    </source>
</evidence>
<dbReference type="GO" id="GO:0008794">
    <property type="term" value="F:arsenate reductase (glutaredoxin) activity"/>
    <property type="evidence" value="ECO:0007669"/>
    <property type="project" value="UniProtKB-UniRule"/>
</dbReference>
<gene>
    <name evidence="5" type="primary">arsC</name>
    <name evidence="5" type="ORF">DN820_09335</name>
</gene>
<dbReference type="Gene3D" id="3.40.30.10">
    <property type="entry name" value="Glutaredoxin"/>
    <property type="match status" value="1"/>
</dbReference>
<comment type="caution">
    <text evidence="5">The sequence shown here is derived from an EMBL/GenBank/DDBJ whole genome shotgun (WGS) entry which is preliminary data.</text>
</comment>
<keyword evidence="2 4" id="KW-0560">Oxidoreductase</keyword>
<dbReference type="Pfam" id="PF03960">
    <property type="entry name" value="ArsC"/>
    <property type="match status" value="1"/>
</dbReference>
<comment type="catalytic activity">
    <reaction evidence="4">
        <text>[glutaredoxin]-dithiol + arsenate + glutathione + H(+) = glutathionyl-S-S-[glutaredoxin] + arsenite + H2O</text>
        <dbReference type="Rhea" id="RHEA:22016"/>
        <dbReference type="Rhea" id="RHEA-COMP:10729"/>
        <dbReference type="Rhea" id="RHEA-COMP:17668"/>
        <dbReference type="ChEBI" id="CHEBI:15377"/>
        <dbReference type="ChEBI" id="CHEBI:15378"/>
        <dbReference type="ChEBI" id="CHEBI:29242"/>
        <dbReference type="ChEBI" id="CHEBI:29950"/>
        <dbReference type="ChEBI" id="CHEBI:48597"/>
        <dbReference type="ChEBI" id="CHEBI:57925"/>
        <dbReference type="ChEBI" id="CHEBI:146199"/>
        <dbReference type="EC" id="1.20.4.1"/>
    </reaction>
</comment>
<proteinExistence type="inferred from homology"/>
<evidence type="ECO:0000313" key="5">
    <source>
        <dbReference type="EMBL" id="TLX63889.1"/>
    </source>
</evidence>
<sequence>MTELILFHNPRCSKSRGALELLQARGLAPTLVQYLDTPPSRDELKALLGKLGMRPRELLRTGEEHYRTLGLADPSLDDDRLIDAMVEHPKLIERPILIVGDKAVVGRPPERVLELLP</sequence>
<protein>
    <recommendedName>
        <fullName evidence="4">Arsenate reductase</fullName>
        <ecNumber evidence="4">1.20.4.1</ecNumber>
    </recommendedName>
</protein>
<organism evidence="5 6">
    <name type="scientific">Stutzerimonas nosocomialis</name>
    <dbReference type="NCBI Taxonomy" id="1056496"/>
    <lineage>
        <taxon>Bacteria</taxon>
        <taxon>Pseudomonadati</taxon>
        <taxon>Pseudomonadota</taxon>
        <taxon>Gammaproteobacteria</taxon>
        <taxon>Pseudomonadales</taxon>
        <taxon>Pseudomonadaceae</taxon>
        <taxon>Stutzerimonas</taxon>
    </lineage>
</organism>
<dbReference type="SUPFAM" id="SSF52833">
    <property type="entry name" value="Thioredoxin-like"/>
    <property type="match status" value="1"/>
</dbReference>
<dbReference type="PANTHER" id="PTHR30041">
    <property type="entry name" value="ARSENATE REDUCTASE"/>
    <property type="match status" value="1"/>
</dbReference>
<dbReference type="RefSeq" id="WP_138411535.1">
    <property type="nucleotide sequence ID" value="NZ_QLAG01000009.1"/>
</dbReference>
<evidence type="ECO:0000313" key="6">
    <source>
        <dbReference type="Proteomes" id="UP000306753"/>
    </source>
</evidence>
<dbReference type="InterPro" id="IPR036249">
    <property type="entry name" value="Thioredoxin-like_sf"/>
</dbReference>
<dbReference type="NCBIfam" id="TIGR00014">
    <property type="entry name" value="arsC"/>
    <property type="match status" value="1"/>
</dbReference>
<name>A0A5R9QFE4_9GAMM</name>
<keyword evidence="6" id="KW-1185">Reference proteome</keyword>
<accession>A0A5R9QFE4</accession>
<dbReference type="InterPro" id="IPR006659">
    <property type="entry name" value="Arsenate_reductase"/>
</dbReference>
<dbReference type="CDD" id="cd03034">
    <property type="entry name" value="ArsC_ArsC"/>
    <property type="match status" value="1"/>
</dbReference>
<evidence type="ECO:0000256" key="1">
    <source>
        <dbReference type="ARBA" id="ARBA00007198"/>
    </source>
</evidence>
<evidence type="ECO:0000256" key="2">
    <source>
        <dbReference type="ARBA" id="ARBA00023002"/>
    </source>
</evidence>
<dbReference type="EC" id="1.20.4.1" evidence="4"/>
<reference evidence="5 6" key="1">
    <citation type="journal article" date="2017" name="Eur. J. Clin. Microbiol. Infect. Dis.">
        <title>Uncommonly isolated clinical Pseudomonas: identification and phylogenetic assignation.</title>
        <authorList>
            <person name="Mulet M."/>
            <person name="Gomila M."/>
            <person name="Ramirez A."/>
            <person name="Cardew S."/>
            <person name="Moore E.R."/>
            <person name="Lalucat J."/>
            <person name="Garcia-Valdes E."/>
        </authorList>
    </citation>
    <scope>NUCLEOTIDE SEQUENCE [LARGE SCALE GENOMIC DNA]</scope>
    <source>
        <strain evidence="5 6">SD129</strain>
    </source>
</reference>
<dbReference type="EMBL" id="QLAG01000009">
    <property type="protein sequence ID" value="TLX63889.1"/>
    <property type="molecule type" value="Genomic_DNA"/>
</dbReference>
<dbReference type="InterPro" id="IPR006660">
    <property type="entry name" value="Arsenate_reductase-like"/>
</dbReference>
<dbReference type="AlphaFoldDB" id="A0A5R9QFE4"/>
<dbReference type="PROSITE" id="PS51353">
    <property type="entry name" value="ARSC"/>
    <property type="match status" value="1"/>
</dbReference>
<evidence type="ECO:0000256" key="3">
    <source>
        <dbReference type="PROSITE-ProRule" id="PRU01282"/>
    </source>
</evidence>
<comment type="similarity">
    <text evidence="1 3 4">Belongs to the ArsC family.</text>
</comment>
<dbReference type="PANTHER" id="PTHR30041:SF4">
    <property type="entry name" value="ARSENATE REDUCTASE"/>
    <property type="match status" value="1"/>
</dbReference>
<dbReference type="Proteomes" id="UP000306753">
    <property type="component" value="Unassembled WGS sequence"/>
</dbReference>